<keyword evidence="3" id="KW-0489">Methyltransferase</keyword>
<dbReference type="Pfam" id="PF13489">
    <property type="entry name" value="Methyltransf_23"/>
    <property type="match status" value="1"/>
</dbReference>
<dbReference type="Gene3D" id="6.20.50.110">
    <property type="entry name" value="Methyltransferase, zinc-binding domain"/>
    <property type="match status" value="1"/>
</dbReference>
<dbReference type="GO" id="GO:0008168">
    <property type="term" value="F:methyltransferase activity"/>
    <property type="evidence" value="ECO:0007669"/>
    <property type="project" value="UniProtKB-KW"/>
</dbReference>
<dbReference type="Pfam" id="PF08484">
    <property type="entry name" value="Methyltransf_14"/>
    <property type="match status" value="1"/>
</dbReference>
<accession>A0ABM8ANM2</accession>
<evidence type="ECO:0000313" key="3">
    <source>
        <dbReference type="EMBL" id="BDQ32984.1"/>
    </source>
</evidence>
<protein>
    <submittedName>
        <fullName evidence="3">Methyltransferase</fullName>
    </submittedName>
</protein>
<dbReference type="Pfam" id="PF08421">
    <property type="entry name" value="Methyltransf_13"/>
    <property type="match status" value="1"/>
</dbReference>
<dbReference type="InterPro" id="IPR013630">
    <property type="entry name" value="Methyltransf_Zn-bd_dom_put"/>
</dbReference>
<feature type="domain" description="Methyltransferase putative zinc binding" evidence="1">
    <location>
        <begin position="10"/>
        <end position="71"/>
    </location>
</feature>
<sequence length="414" mass="46164">MTDFYKRDDCRLCRSKSLETVLDIATTPVGDDFVTGDRLGKGQPTFPLELCVCTNCGLLQLPGVINPELIYSDYLYETSISLGLEEHFLKYARKMIEQVKPDDNALVVDIGSNVGCMLQGVKALGYPVLGIEPASALAKKATDAGVETWPLFFNRETAVKVREERGPAGIVTANNVFANIDDLTDMMEGIVELLDDNGVFVFETGYMVDTVQNTVIDNVYHEHLCYFSILPLIKFFDSHGLEFIDVERVPTKGGSIRGVVQRKSGPRAVSESVTGLATLERELGFEGMAPFRNLVGRVETMKRELLELIDSLRAEGKSVAAYGASVGVTTMLYYLELEGRIDCLYDDNPVKFDTFSPGMHIPVYNSDEIYKRKPDYILNIAWRYMNPIKARHEKYLAEGGRFITMLPAVGIIEK</sequence>
<dbReference type="SUPFAM" id="SSF53335">
    <property type="entry name" value="S-adenosyl-L-methionine-dependent methyltransferases"/>
    <property type="match status" value="1"/>
</dbReference>
<dbReference type="GO" id="GO:0032259">
    <property type="term" value="P:methylation"/>
    <property type="evidence" value="ECO:0007669"/>
    <property type="project" value="UniProtKB-KW"/>
</dbReference>
<dbReference type="Proteomes" id="UP001061361">
    <property type="component" value="Chromosome"/>
</dbReference>
<dbReference type="InterPro" id="IPR013691">
    <property type="entry name" value="MeTrfase_14"/>
</dbReference>
<dbReference type="Gene3D" id="6.10.250.3100">
    <property type="match status" value="1"/>
</dbReference>
<dbReference type="InterPro" id="IPR029063">
    <property type="entry name" value="SAM-dependent_MTases_sf"/>
</dbReference>
<feature type="domain" description="C-methyltransferase" evidence="2">
    <location>
        <begin position="250"/>
        <end position="407"/>
    </location>
</feature>
<evidence type="ECO:0000313" key="4">
    <source>
        <dbReference type="Proteomes" id="UP001061361"/>
    </source>
</evidence>
<keyword evidence="4" id="KW-1185">Reference proteome</keyword>
<name>A0ABM8ANM2_9BACT</name>
<gene>
    <name evidence="3" type="ORF">JCM14722_05260</name>
</gene>
<dbReference type="Gene3D" id="3.40.50.720">
    <property type="entry name" value="NAD(P)-binding Rossmann-like Domain"/>
    <property type="match status" value="1"/>
</dbReference>
<keyword evidence="3" id="KW-0808">Transferase</keyword>
<dbReference type="PANTHER" id="PTHR43861:SF5">
    <property type="entry name" value="BLL5978 PROTEIN"/>
    <property type="match status" value="1"/>
</dbReference>
<evidence type="ECO:0000259" key="1">
    <source>
        <dbReference type="Pfam" id="PF08421"/>
    </source>
</evidence>
<reference evidence="3" key="1">
    <citation type="submission" date="2022-08" db="EMBL/GenBank/DDBJ databases">
        <title>Genome Sequence of the sulphate-reducing bacterium, Pseudodesulfovibrio portus JCM14722.</title>
        <authorList>
            <person name="Kondo R."/>
            <person name="Kataoka T."/>
        </authorList>
    </citation>
    <scope>NUCLEOTIDE SEQUENCE</scope>
    <source>
        <strain evidence="3">JCM 14722</strain>
    </source>
</reference>
<dbReference type="PANTHER" id="PTHR43861">
    <property type="entry name" value="TRANS-ACONITATE 2-METHYLTRANSFERASE-RELATED"/>
    <property type="match status" value="1"/>
</dbReference>
<dbReference type="RefSeq" id="WP_264983040.1">
    <property type="nucleotide sequence ID" value="NZ_AP026708.1"/>
</dbReference>
<evidence type="ECO:0000259" key="2">
    <source>
        <dbReference type="Pfam" id="PF08484"/>
    </source>
</evidence>
<dbReference type="Gene3D" id="3.40.50.150">
    <property type="entry name" value="Vaccinia Virus protein VP39"/>
    <property type="match status" value="1"/>
</dbReference>
<organism evidence="3 4">
    <name type="scientific">Pseudodesulfovibrio portus</name>
    <dbReference type="NCBI Taxonomy" id="231439"/>
    <lineage>
        <taxon>Bacteria</taxon>
        <taxon>Pseudomonadati</taxon>
        <taxon>Thermodesulfobacteriota</taxon>
        <taxon>Desulfovibrionia</taxon>
        <taxon>Desulfovibrionales</taxon>
        <taxon>Desulfovibrionaceae</taxon>
    </lineage>
</organism>
<proteinExistence type="predicted"/>
<dbReference type="EMBL" id="AP026708">
    <property type="protein sequence ID" value="BDQ32984.1"/>
    <property type="molecule type" value="Genomic_DNA"/>
</dbReference>
<dbReference type="InterPro" id="IPR038576">
    <property type="entry name" value="Methyltransf_Zn-bd_dom_put_sf"/>
</dbReference>